<dbReference type="PANTHER" id="PTHR43500:SF1">
    <property type="entry name" value="CYSTATHIONINE BETA-LYASE-RELATED"/>
    <property type="match status" value="1"/>
</dbReference>
<comment type="cofactor">
    <cofactor evidence="1 7">
        <name>pyridoxal 5'-phosphate</name>
        <dbReference type="ChEBI" id="CHEBI:597326"/>
    </cofactor>
</comment>
<dbReference type="GO" id="GO:0019450">
    <property type="term" value="P:L-cysteine catabolic process to pyruvate"/>
    <property type="evidence" value="ECO:0007669"/>
    <property type="project" value="TreeGrafter"/>
</dbReference>
<keyword evidence="3 6" id="KW-0663">Pyridoxal phosphate</keyword>
<protein>
    <submittedName>
        <fullName evidence="8">Aminotransferase class I/II-fold pyridoxal phosphate-dependent enzyme</fullName>
    </submittedName>
</protein>
<dbReference type="InterPro" id="IPR000277">
    <property type="entry name" value="Cys/Met-Metab_PyrdxlP-dep_enz"/>
</dbReference>
<organism evidence="8 9">
    <name type="scientific">Ramlibacter humi</name>
    <dbReference type="NCBI Taxonomy" id="2530451"/>
    <lineage>
        <taxon>Bacteria</taxon>
        <taxon>Pseudomonadati</taxon>
        <taxon>Pseudomonadota</taxon>
        <taxon>Betaproteobacteria</taxon>
        <taxon>Burkholderiales</taxon>
        <taxon>Comamonadaceae</taxon>
        <taxon>Ramlibacter</taxon>
    </lineage>
</organism>
<keyword evidence="9" id="KW-1185">Reference proteome</keyword>
<comment type="catalytic activity">
    <reaction evidence="5">
        <text>L,L-cystathionine + H2O = L-homocysteine + pyruvate + NH4(+)</text>
        <dbReference type="Rhea" id="RHEA:13965"/>
        <dbReference type="ChEBI" id="CHEBI:15361"/>
        <dbReference type="ChEBI" id="CHEBI:15377"/>
        <dbReference type="ChEBI" id="CHEBI:28938"/>
        <dbReference type="ChEBI" id="CHEBI:58161"/>
        <dbReference type="ChEBI" id="CHEBI:58199"/>
    </reaction>
</comment>
<keyword evidence="8" id="KW-0808">Transferase</keyword>
<dbReference type="InterPro" id="IPR006233">
    <property type="entry name" value="Cys_b_lyase_bac"/>
</dbReference>
<sequence>MQPQTQLLHQEHWPTTGFDSVQPGVFRASTVFFPDMAAWRQRDWLSKDRFIYGPHGTPTTFELEARIAHLEGAAHALLCASGLNAIALVHMALLRPGDEVVVPINVYPAHRALLTGELASWGIQVALYDPTDLSTLRIGEATRLVWVEAPCSITMEFPDVPAIAAAARQAGVLTALDNTWGAGVAFCPFDLGIDISAQALTKYANGAGDVVMGSVSVRDKSLYDALKRCSARFGLHVPAGEAEAVLRGLQSLAVRYAAHDRTGRLLARHLAGSGAVVEVLHPALPGACGHEFWQRDCRAAAGIFSVVFDAKYSQQDIDGFIDALQLFRIGFSWGGPVSLVLSYGRDVASLRPLAGELVRFSAGLEAPEDLLDDLSQALALLL</sequence>
<dbReference type="PIRSF" id="PIRSF001434">
    <property type="entry name" value="CGS"/>
    <property type="match status" value="1"/>
</dbReference>
<dbReference type="OrthoDB" id="9805807at2"/>
<dbReference type="PANTHER" id="PTHR43500">
    <property type="entry name" value="CYSTATHIONINE BETA-LYASE-RELATED"/>
    <property type="match status" value="1"/>
</dbReference>
<evidence type="ECO:0000256" key="2">
    <source>
        <dbReference type="ARBA" id="ARBA00009077"/>
    </source>
</evidence>
<comment type="caution">
    <text evidence="8">The sequence shown here is derived from an EMBL/GenBank/DDBJ whole genome shotgun (WGS) entry which is preliminary data.</text>
</comment>
<dbReference type="GO" id="GO:0030170">
    <property type="term" value="F:pyridoxal phosphate binding"/>
    <property type="evidence" value="ECO:0007669"/>
    <property type="project" value="InterPro"/>
</dbReference>
<evidence type="ECO:0000313" key="8">
    <source>
        <dbReference type="EMBL" id="TFY97113.1"/>
    </source>
</evidence>
<dbReference type="InterPro" id="IPR015424">
    <property type="entry name" value="PyrdxlP-dep_Trfase"/>
</dbReference>
<comment type="similarity">
    <text evidence="2 7">Belongs to the trans-sulfuration enzymes family.</text>
</comment>
<name>A0A4Z0BF73_9BURK</name>
<accession>A0A4Z0BF73</accession>
<dbReference type="GO" id="GO:0019346">
    <property type="term" value="P:transsulfuration"/>
    <property type="evidence" value="ECO:0007669"/>
    <property type="project" value="InterPro"/>
</dbReference>
<dbReference type="Pfam" id="PF01053">
    <property type="entry name" value="Cys_Met_Meta_PP"/>
    <property type="match status" value="1"/>
</dbReference>
<evidence type="ECO:0000313" key="9">
    <source>
        <dbReference type="Proteomes" id="UP000297839"/>
    </source>
</evidence>
<dbReference type="AlphaFoldDB" id="A0A4Z0BF73"/>
<evidence type="ECO:0000256" key="7">
    <source>
        <dbReference type="RuleBase" id="RU362118"/>
    </source>
</evidence>
<evidence type="ECO:0000256" key="3">
    <source>
        <dbReference type="ARBA" id="ARBA00022898"/>
    </source>
</evidence>
<reference evidence="8 9" key="1">
    <citation type="submission" date="2019-03" db="EMBL/GenBank/DDBJ databases">
        <title>Ramlibacter sp. 18x22-1, whole genome shotgun sequence.</title>
        <authorList>
            <person name="Zhang X."/>
            <person name="Feng G."/>
            <person name="Zhu H."/>
        </authorList>
    </citation>
    <scope>NUCLEOTIDE SEQUENCE [LARGE SCALE GENOMIC DNA]</scope>
    <source>
        <strain evidence="8 9">18x22-1</strain>
    </source>
</reference>
<dbReference type="GO" id="GO:0047804">
    <property type="term" value="F:cysteine-S-conjugate beta-lyase activity"/>
    <property type="evidence" value="ECO:0007669"/>
    <property type="project" value="InterPro"/>
</dbReference>
<proteinExistence type="inferred from homology"/>
<dbReference type="Gene3D" id="3.40.640.10">
    <property type="entry name" value="Type I PLP-dependent aspartate aminotransferase-like (Major domain)"/>
    <property type="match status" value="1"/>
</dbReference>
<dbReference type="SUPFAM" id="SSF53383">
    <property type="entry name" value="PLP-dependent transferases"/>
    <property type="match status" value="1"/>
</dbReference>
<dbReference type="Gene3D" id="3.90.1150.10">
    <property type="entry name" value="Aspartate Aminotransferase, domain 1"/>
    <property type="match status" value="1"/>
</dbReference>
<evidence type="ECO:0000256" key="4">
    <source>
        <dbReference type="ARBA" id="ARBA00023239"/>
    </source>
</evidence>
<keyword evidence="8" id="KW-0032">Aminotransferase</keyword>
<dbReference type="GO" id="GO:0008483">
    <property type="term" value="F:transaminase activity"/>
    <property type="evidence" value="ECO:0007669"/>
    <property type="project" value="UniProtKB-KW"/>
</dbReference>
<evidence type="ECO:0000256" key="1">
    <source>
        <dbReference type="ARBA" id="ARBA00001933"/>
    </source>
</evidence>
<dbReference type="Proteomes" id="UP000297839">
    <property type="component" value="Unassembled WGS sequence"/>
</dbReference>
<dbReference type="InterPro" id="IPR015421">
    <property type="entry name" value="PyrdxlP-dep_Trfase_major"/>
</dbReference>
<evidence type="ECO:0000256" key="5">
    <source>
        <dbReference type="ARBA" id="ARBA00047517"/>
    </source>
</evidence>
<evidence type="ECO:0000256" key="6">
    <source>
        <dbReference type="PIRSR" id="PIRSR001434-2"/>
    </source>
</evidence>
<keyword evidence="4" id="KW-0456">Lyase</keyword>
<dbReference type="EMBL" id="SMLK01000009">
    <property type="protein sequence ID" value="TFY97113.1"/>
    <property type="molecule type" value="Genomic_DNA"/>
</dbReference>
<feature type="modified residue" description="N6-(pyridoxal phosphate)lysine" evidence="6">
    <location>
        <position position="202"/>
    </location>
</feature>
<gene>
    <name evidence="8" type="ORF">EZ216_19545</name>
</gene>
<dbReference type="InterPro" id="IPR015422">
    <property type="entry name" value="PyrdxlP-dep_Trfase_small"/>
</dbReference>